<keyword evidence="6" id="KW-0732">Signal</keyword>
<evidence type="ECO:0000256" key="5">
    <source>
        <dbReference type="ARBA" id="ARBA00022833"/>
    </source>
</evidence>
<gene>
    <name evidence="8" type="ORF">ACFQ27_04895</name>
</gene>
<evidence type="ECO:0000313" key="9">
    <source>
        <dbReference type="Proteomes" id="UP001597216"/>
    </source>
</evidence>
<dbReference type="RefSeq" id="WP_377352811.1">
    <property type="nucleotide sequence ID" value="NZ_JBHTLQ010000007.1"/>
</dbReference>
<evidence type="ECO:0000256" key="3">
    <source>
        <dbReference type="ARBA" id="ARBA00022723"/>
    </source>
</evidence>
<dbReference type="Proteomes" id="UP001597216">
    <property type="component" value="Unassembled WGS sequence"/>
</dbReference>
<dbReference type="SUPFAM" id="SSF53187">
    <property type="entry name" value="Zn-dependent exopeptidases"/>
    <property type="match status" value="1"/>
</dbReference>
<dbReference type="Gene3D" id="1.10.150.900">
    <property type="match status" value="1"/>
</dbReference>
<keyword evidence="4" id="KW-0378">Hydrolase</keyword>
<dbReference type="InterPro" id="IPR011650">
    <property type="entry name" value="Peptidase_M20_dimer"/>
</dbReference>
<dbReference type="InterPro" id="IPR036264">
    <property type="entry name" value="Bact_exopeptidase_dim_dom"/>
</dbReference>
<evidence type="ECO:0000256" key="6">
    <source>
        <dbReference type="SAM" id="SignalP"/>
    </source>
</evidence>
<keyword evidence="9" id="KW-1185">Reference proteome</keyword>
<feature type="domain" description="Peptidase M20 dimerisation" evidence="7">
    <location>
        <begin position="219"/>
        <end position="364"/>
    </location>
</feature>
<evidence type="ECO:0000259" key="7">
    <source>
        <dbReference type="Pfam" id="PF07687"/>
    </source>
</evidence>
<dbReference type="Gene3D" id="3.30.70.360">
    <property type="match status" value="1"/>
</dbReference>
<evidence type="ECO:0000256" key="2">
    <source>
        <dbReference type="ARBA" id="ARBA00022670"/>
    </source>
</evidence>
<dbReference type="SUPFAM" id="SSF55031">
    <property type="entry name" value="Bacterial exopeptidase dimerisation domain"/>
    <property type="match status" value="1"/>
</dbReference>
<dbReference type="PANTHER" id="PTHR45962:SF1">
    <property type="entry name" value="N-FATTY-ACYL-AMINO ACID SYNTHASE_HYDROLASE PM20D1"/>
    <property type="match status" value="1"/>
</dbReference>
<comment type="similarity">
    <text evidence="1">Belongs to the peptidase M20A family.</text>
</comment>
<name>A0ABW3SYB0_9CAUL</name>
<dbReference type="InterPro" id="IPR047177">
    <property type="entry name" value="Pept_M20A"/>
</dbReference>
<comment type="caution">
    <text evidence="8">The sequence shown here is derived from an EMBL/GenBank/DDBJ whole genome shotgun (WGS) entry which is preliminary data.</text>
</comment>
<dbReference type="InterPro" id="IPR001261">
    <property type="entry name" value="ArgE/DapE_CS"/>
</dbReference>
<evidence type="ECO:0000256" key="1">
    <source>
        <dbReference type="ARBA" id="ARBA00006247"/>
    </source>
</evidence>
<feature type="signal peptide" evidence="6">
    <location>
        <begin position="1"/>
        <end position="21"/>
    </location>
</feature>
<evidence type="ECO:0000313" key="8">
    <source>
        <dbReference type="EMBL" id="MFD1189909.1"/>
    </source>
</evidence>
<dbReference type="Gene3D" id="3.40.630.10">
    <property type="entry name" value="Zn peptidases"/>
    <property type="match status" value="1"/>
</dbReference>
<dbReference type="Pfam" id="PF01546">
    <property type="entry name" value="Peptidase_M20"/>
    <property type="match status" value="1"/>
</dbReference>
<proteinExistence type="inferred from homology"/>
<keyword evidence="3" id="KW-0479">Metal-binding</keyword>
<feature type="chain" id="PRO_5046322347" evidence="6">
    <location>
        <begin position="22"/>
        <end position="471"/>
    </location>
</feature>
<dbReference type="PROSITE" id="PS00758">
    <property type="entry name" value="ARGE_DAPE_CPG2_1"/>
    <property type="match status" value="1"/>
</dbReference>
<reference evidence="9" key="1">
    <citation type="journal article" date="2019" name="Int. J. Syst. Evol. Microbiol.">
        <title>The Global Catalogue of Microorganisms (GCM) 10K type strain sequencing project: providing services to taxonomists for standard genome sequencing and annotation.</title>
        <authorList>
            <consortium name="The Broad Institute Genomics Platform"/>
            <consortium name="The Broad Institute Genome Sequencing Center for Infectious Disease"/>
            <person name="Wu L."/>
            <person name="Ma J."/>
        </authorList>
    </citation>
    <scope>NUCLEOTIDE SEQUENCE [LARGE SCALE GENOMIC DNA]</scope>
    <source>
        <strain evidence="9">CCUG 55074</strain>
    </source>
</reference>
<dbReference type="NCBIfam" id="NF006596">
    <property type="entry name" value="PRK09133.1"/>
    <property type="match status" value="1"/>
</dbReference>
<organism evidence="8 9">
    <name type="scientific">Phenylobacterium conjunctum</name>
    <dbReference type="NCBI Taxonomy" id="1298959"/>
    <lineage>
        <taxon>Bacteria</taxon>
        <taxon>Pseudomonadati</taxon>
        <taxon>Pseudomonadota</taxon>
        <taxon>Alphaproteobacteria</taxon>
        <taxon>Caulobacterales</taxon>
        <taxon>Caulobacteraceae</taxon>
        <taxon>Phenylobacterium</taxon>
    </lineage>
</organism>
<dbReference type="InterPro" id="IPR002933">
    <property type="entry name" value="Peptidase_M20"/>
</dbReference>
<dbReference type="Pfam" id="PF07687">
    <property type="entry name" value="M20_dimer"/>
    <property type="match status" value="1"/>
</dbReference>
<sequence>MFKPLALAAALLAGAAAPALAQAQVRPDQAAFRALYKELVETNTTLSSGSCTLAAERMAAHLKAAGFPDSDLHFFSVPEHPKEGGLVAVYPGKDPKAKAVLMLAHLDVVEAKREDWTRDPFTLIEEDGQFYARGAGDDKAQAAIWVDTLVRFKTEGFKPRRTLKLALTCGEETNGAFNGAEYLAKNKRDLIDAAFAVNEGGGGALSPDGKPLFLGIQVGEKLSQNYTLEVTNPGGHSSRPRPDNAIYDLVHALAAIEAYRFPVAFTDTTRDFFNRTAAQRTPALRDALATLMKDPNDAAARAVADKDIDVHSILHTNCVATQLDAGHATNALPQRARANVNCRIFPGTSAEAVRQTLSDVIGNPKVSVAIREVRNAPAPPPPLDPKVLGPAEKLAAEMFPGLSQVRTMSAGATDGAFLTPVGIPTYGISGMFITPDGGGMHGLNEHIGVKSLYDSRDYLYRLMKIYGDLKG</sequence>
<keyword evidence="2" id="KW-0645">Protease</keyword>
<dbReference type="EMBL" id="JBHTLQ010000007">
    <property type="protein sequence ID" value="MFD1189909.1"/>
    <property type="molecule type" value="Genomic_DNA"/>
</dbReference>
<keyword evidence="5" id="KW-0862">Zinc</keyword>
<dbReference type="PANTHER" id="PTHR45962">
    <property type="entry name" value="N-FATTY-ACYL-AMINO ACID SYNTHASE/HYDROLASE PM20D1"/>
    <property type="match status" value="1"/>
</dbReference>
<accession>A0ABW3SYB0</accession>
<evidence type="ECO:0000256" key="4">
    <source>
        <dbReference type="ARBA" id="ARBA00022801"/>
    </source>
</evidence>
<protein>
    <submittedName>
        <fullName evidence="8">M20/M25/M40 family metallo-hydrolase</fullName>
    </submittedName>
</protein>